<evidence type="ECO:0000256" key="5">
    <source>
        <dbReference type="ARBA" id="ARBA00023242"/>
    </source>
</evidence>
<dbReference type="SMART" id="SM00355">
    <property type="entry name" value="ZnF_C2H2"/>
    <property type="match status" value="3"/>
</dbReference>
<gene>
    <name evidence="8" type="primary">Zbtb24-L4</name>
    <name evidence="8" type="ORF">Hamer_G018608</name>
</gene>
<dbReference type="PANTHER" id="PTHR24394:SF29">
    <property type="entry name" value="MYONEURIN"/>
    <property type="match status" value="1"/>
</dbReference>
<sequence>MEEEQGTIVIQVTNAEWEQAAISDFEHLQVENLATIECGTVPEVSTISEVVAEDAPTTEQNPLNVVKVELIEKDNSKDLVLDTVSAPVVKHECQYCFAKFKSKSSYNAHIRAHYEERPFVCEICGSTFKTKACTDRHVRQHYQKKEYFCGTCGAEFASKYSCTKHTKNAHGAQASEVNMFRLKEEVSDQGENVLFIKVIKNGEAYRRRFRFIKSD</sequence>
<evidence type="ECO:0000313" key="9">
    <source>
        <dbReference type="Proteomes" id="UP000747542"/>
    </source>
</evidence>
<keyword evidence="9" id="KW-1185">Reference proteome</keyword>
<organism evidence="8 9">
    <name type="scientific">Homarus americanus</name>
    <name type="common">American lobster</name>
    <dbReference type="NCBI Taxonomy" id="6706"/>
    <lineage>
        <taxon>Eukaryota</taxon>
        <taxon>Metazoa</taxon>
        <taxon>Ecdysozoa</taxon>
        <taxon>Arthropoda</taxon>
        <taxon>Crustacea</taxon>
        <taxon>Multicrustacea</taxon>
        <taxon>Malacostraca</taxon>
        <taxon>Eumalacostraca</taxon>
        <taxon>Eucarida</taxon>
        <taxon>Decapoda</taxon>
        <taxon>Pleocyemata</taxon>
        <taxon>Astacidea</taxon>
        <taxon>Nephropoidea</taxon>
        <taxon>Nephropidae</taxon>
        <taxon>Homarus</taxon>
    </lineage>
</organism>
<evidence type="ECO:0000256" key="2">
    <source>
        <dbReference type="ARBA" id="ARBA00022737"/>
    </source>
</evidence>
<dbReference type="PROSITE" id="PS00028">
    <property type="entry name" value="ZINC_FINGER_C2H2_1"/>
    <property type="match status" value="3"/>
</dbReference>
<keyword evidence="1" id="KW-0479">Metal-binding</keyword>
<accession>A0A8J5N1I1</accession>
<dbReference type="PANTHER" id="PTHR24394">
    <property type="entry name" value="ZINC FINGER PROTEIN"/>
    <property type="match status" value="1"/>
</dbReference>
<dbReference type="FunFam" id="3.30.160.60:FF:000100">
    <property type="entry name" value="Zinc finger 45-like"/>
    <property type="match status" value="1"/>
</dbReference>
<feature type="domain" description="C2H2-type" evidence="7">
    <location>
        <begin position="147"/>
        <end position="175"/>
    </location>
</feature>
<evidence type="ECO:0000256" key="3">
    <source>
        <dbReference type="ARBA" id="ARBA00022771"/>
    </source>
</evidence>
<feature type="domain" description="C2H2-type" evidence="7">
    <location>
        <begin position="91"/>
        <end position="118"/>
    </location>
</feature>
<dbReference type="Pfam" id="PF00096">
    <property type="entry name" value="zf-C2H2"/>
    <property type="match status" value="1"/>
</dbReference>
<keyword evidence="4" id="KW-0862">Zinc</keyword>
<dbReference type="GO" id="GO:0000981">
    <property type="term" value="F:DNA-binding transcription factor activity, RNA polymerase II-specific"/>
    <property type="evidence" value="ECO:0007669"/>
    <property type="project" value="TreeGrafter"/>
</dbReference>
<dbReference type="AlphaFoldDB" id="A0A8J5N1I1"/>
<protein>
    <submittedName>
        <fullName evidence="8">Zinc finger and BTB domain-containing protein 24-like 4</fullName>
    </submittedName>
</protein>
<feature type="domain" description="C2H2-type" evidence="7">
    <location>
        <begin position="119"/>
        <end position="146"/>
    </location>
</feature>
<dbReference type="GO" id="GO:0005634">
    <property type="term" value="C:nucleus"/>
    <property type="evidence" value="ECO:0007669"/>
    <property type="project" value="TreeGrafter"/>
</dbReference>
<dbReference type="EMBL" id="JAHLQT010012106">
    <property type="protein sequence ID" value="KAG7171487.1"/>
    <property type="molecule type" value="Genomic_DNA"/>
</dbReference>
<dbReference type="Proteomes" id="UP000747542">
    <property type="component" value="Unassembled WGS sequence"/>
</dbReference>
<comment type="caution">
    <text evidence="8">The sequence shown here is derived from an EMBL/GenBank/DDBJ whole genome shotgun (WGS) entry which is preliminary data.</text>
</comment>
<evidence type="ECO:0000256" key="4">
    <source>
        <dbReference type="ARBA" id="ARBA00022833"/>
    </source>
</evidence>
<dbReference type="PROSITE" id="PS50157">
    <property type="entry name" value="ZINC_FINGER_C2H2_2"/>
    <property type="match status" value="3"/>
</dbReference>
<keyword evidence="3 6" id="KW-0863">Zinc-finger</keyword>
<reference evidence="8" key="1">
    <citation type="journal article" date="2021" name="Sci. Adv.">
        <title>The American lobster genome reveals insights on longevity, neural, and immune adaptations.</title>
        <authorList>
            <person name="Polinski J.M."/>
            <person name="Zimin A.V."/>
            <person name="Clark K.F."/>
            <person name="Kohn A.B."/>
            <person name="Sadowski N."/>
            <person name="Timp W."/>
            <person name="Ptitsyn A."/>
            <person name="Khanna P."/>
            <person name="Romanova D.Y."/>
            <person name="Williams P."/>
            <person name="Greenwood S.J."/>
            <person name="Moroz L.L."/>
            <person name="Walt D.R."/>
            <person name="Bodnar A.G."/>
        </authorList>
    </citation>
    <scope>NUCLEOTIDE SEQUENCE</scope>
    <source>
        <strain evidence="8">GMGI-L3</strain>
    </source>
</reference>
<name>A0A8J5N1I1_HOMAM</name>
<keyword evidence="5" id="KW-0539">Nucleus</keyword>
<evidence type="ECO:0000256" key="1">
    <source>
        <dbReference type="ARBA" id="ARBA00022723"/>
    </source>
</evidence>
<evidence type="ECO:0000313" key="8">
    <source>
        <dbReference type="EMBL" id="KAG7171487.1"/>
    </source>
</evidence>
<keyword evidence="2" id="KW-0677">Repeat</keyword>
<evidence type="ECO:0000259" key="7">
    <source>
        <dbReference type="PROSITE" id="PS50157"/>
    </source>
</evidence>
<evidence type="ECO:0000256" key="6">
    <source>
        <dbReference type="PROSITE-ProRule" id="PRU00042"/>
    </source>
</evidence>
<proteinExistence type="predicted"/>
<dbReference type="InterPro" id="IPR013087">
    <property type="entry name" value="Znf_C2H2_type"/>
</dbReference>
<dbReference type="GO" id="GO:0008270">
    <property type="term" value="F:zinc ion binding"/>
    <property type="evidence" value="ECO:0007669"/>
    <property type="project" value="UniProtKB-KW"/>
</dbReference>
<dbReference type="OrthoDB" id="6077919at2759"/>